<protein>
    <submittedName>
        <fullName evidence="1">N-formylglutamate amidohydrolase</fullName>
    </submittedName>
</protein>
<dbReference type="SUPFAM" id="SSF53187">
    <property type="entry name" value="Zn-dependent exopeptidases"/>
    <property type="match status" value="1"/>
</dbReference>
<evidence type="ECO:0000313" key="2">
    <source>
        <dbReference type="Proteomes" id="UP000273982"/>
    </source>
</evidence>
<evidence type="ECO:0000313" key="1">
    <source>
        <dbReference type="EMBL" id="AZG75330.1"/>
    </source>
</evidence>
<proteinExistence type="predicted"/>
<sequence length="265" mass="29228">MTGTPYRLLAADDPAPITVHNENGLSPLLIVVDHAGNSLPRALGRLGVPESELARHIAWDIGVAKVSRFVADALDATLVQQNYSRLVIDCNRAPGSETSIPEISEFTPIPGNVGLSEGQKDARLREIFQPYHDRIKAELDRRWREGRPAALIAMHSFTPVYMGAARPWHAGVLYNRDARFADLLIASLRREDGLIVGDNEPYSVTDESDYTIPVHGERRGLLHVEVEIRQDLIAGDSGQRAWGALLARLLPQAYQELTTASSLRS</sequence>
<accession>A0A3G8M2T6</accession>
<keyword evidence="1" id="KW-0378">Hydrolase</keyword>
<dbReference type="Gene3D" id="3.40.630.40">
    <property type="entry name" value="Zn-dependent exopeptidases"/>
    <property type="match status" value="1"/>
</dbReference>
<dbReference type="RefSeq" id="WP_124737230.1">
    <property type="nucleotide sequence ID" value="NZ_CP034086.1"/>
</dbReference>
<reference evidence="1 2" key="1">
    <citation type="submission" date="2018-11" db="EMBL/GenBank/DDBJ databases">
        <title>Genome squencing of methanotrophic bacteria isolated from alkaline groundwater in Korea.</title>
        <authorList>
            <person name="Nguyen L.N."/>
        </authorList>
    </citation>
    <scope>NUCLEOTIDE SEQUENCE [LARGE SCALE GENOMIC DNA]</scope>
    <source>
        <strain evidence="1 2">GW6</strain>
    </source>
</reference>
<dbReference type="KEGG" id="mros:EHO51_00420"/>
<dbReference type="InterPro" id="IPR007709">
    <property type="entry name" value="N-FG_amidohydro"/>
</dbReference>
<dbReference type="PIRSF" id="PIRSF029730">
    <property type="entry name" value="UCP029730"/>
    <property type="match status" value="1"/>
</dbReference>
<dbReference type="Pfam" id="PF05013">
    <property type="entry name" value="FGase"/>
    <property type="match status" value="1"/>
</dbReference>
<dbReference type="InterPro" id="IPR011227">
    <property type="entry name" value="UCP029730"/>
</dbReference>
<dbReference type="AlphaFoldDB" id="A0A3G8M2T6"/>
<dbReference type="EMBL" id="CP034086">
    <property type="protein sequence ID" value="AZG75330.1"/>
    <property type="molecule type" value="Genomic_DNA"/>
</dbReference>
<dbReference type="Proteomes" id="UP000273982">
    <property type="component" value="Chromosome"/>
</dbReference>
<gene>
    <name evidence="1" type="ORF">EHO51_00420</name>
</gene>
<name>A0A3G8M2T6_9HYPH</name>
<dbReference type="GO" id="GO:0016787">
    <property type="term" value="F:hydrolase activity"/>
    <property type="evidence" value="ECO:0007669"/>
    <property type="project" value="UniProtKB-KW"/>
</dbReference>
<organism evidence="1 2">
    <name type="scientific">Methylocystis rosea</name>
    <dbReference type="NCBI Taxonomy" id="173366"/>
    <lineage>
        <taxon>Bacteria</taxon>
        <taxon>Pseudomonadati</taxon>
        <taxon>Pseudomonadota</taxon>
        <taxon>Alphaproteobacteria</taxon>
        <taxon>Hyphomicrobiales</taxon>
        <taxon>Methylocystaceae</taxon>
        <taxon>Methylocystis</taxon>
    </lineage>
</organism>